<evidence type="ECO:0000256" key="4">
    <source>
        <dbReference type="ARBA" id="ARBA00022475"/>
    </source>
</evidence>
<dbReference type="EMBL" id="CP097119">
    <property type="protein sequence ID" value="USS89136.1"/>
    <property type="molecule type" value="Genomic_DNA"/>
</dbReference>
<evidence type="ECO:0000313" key="13">
    <source>
        <dbReference type="EMBL" id="USS89136.1"/>
    </source>
</evidence>
<evidence type="ECO:0000256" key="1">
    <source>
        <dbReference type="ARBA" id="ARBA00004651"/>
    </source>
</evidence>
<feature type="transmembrane region" description="Helical" evidence="12">
    <location>
        <begin position="199"/>
        <end position="217"/>
    </location>
</feature>
<feature type="transmembrane region" description="Helical" evidence="12">
    <location>
        <begin position="255"/>
        <end position="275"/>
    </location>
</feature>
<keyword evidence="6 12" id="KW-0812">Transmembrane</keyword>
<feature type="transmembrane region" description="Helical" evidence="12">
    <location>
        <begin position="6"/>
        <end position="38"/>
    </location>
</feature>
<dbReference type="Proteomes" id="UP001055911">
    <property type="component" value="Chromosome"/>
</dbReference>
<keyword evidence="3" id="KW-0813">Transport</keyword>
<feature type="transmembrane region" description="Helical" evidence="12">
    <location>
        <begin position="83"/>
        <end position="103"/>
    </location>
</feature>
<keyword evidence="7" id="KW-0479">Metal-binding</keyword>
<accession>A0A9Q9E0E6</accession>
<dbReference type="InterPro" id="IPR003317">
    <property type="entry name" value="Cyt-d_oxidase_su2"/>
</dbReference>
<protein>
    <submittedName>
        <fullName evidence="13">Cytochrome d ubiquinol oxidase subunit II</fullName>
    </submittedName>
</protein>
<dbReference type="Pfam" id="PF02322">
    <property type="entry name" value="Cyt_bd_oxida_II"/>
    <property type="match status" value="1"/>
</dbReference>
<dbReference type="NCBIfam" id="TIGR00203">
    <property type="entry name" value="cydB"/>
    <property type="match status" value="1"/>
</dbReference>
<keyword evidence="10" id="KW-0408">Iron</keyword>
<comment type="subcellular location">
    <subcellularLocation>
        <location evidence="1">Cell membrane</location>
        <topology evidence="1">Multi-pass membrane protein</topology>
    </subcellularLocation>
</comment>
<keyword evidence="5" id="KW-0349">Heme</keyword>
<keyword evidence="11 12" id="KW-0472">Membrane</keyword>
<evidence type="ECO:0000256" key="8">
    <source>
        <dbReference type="ARBA" id="ARBA00022982"/>
    </source>
</evidence>
<feature type="transmembrane region" description="Helical" evidence="12">
    <location>
        <begin position="295"/>
        <end position="320"/>
    </location>
</feature>
<dbReference type="RefSeq" id="WP_252766653.1">
    <property type="nucleotide sequence ID" value="NZ_CP097119.1"/>
</dbReference>
<evidence type="ECO:0000256" key="7">
    <source>
        <dbReference type="ARBA" id="ARBA00022723"/>
    </source>
</evidence>
<keyword evidence="14" id="KW-1185">Reference proteome</keyword>
<dbReference type="GO" id="GO:0005886">
    <property type="term" value="C:plasma membrane"/>
    <property type="evidence" value="ECO:0007669"/>
    <property type="project" value="UniProtKB-SubCell"/>
</dbReference>
<keyword evidence="8" id="KW-0249">Electron transport</keyword>
<keyword evidence="4" id="KW-1003">Cell membrane</keyword>
<evidence type="ECO:0000256" key="5">
    <source>
        <dbReference type="ARBA" id="ARBA00022617"/>
    </source>
</evidence>
<feature type="transmembrane region" description="Helical" evidence="12">
    <location>
        <begin position="157"/>
        <end position="178"/>
    </location>
</feature>
<dbReference type="AlphaFoldDB" id="A0A9Q9E0E6"/>
<dbReference type="PANTHER" id="PTHR43141">
    <property type="entry name" value="CYTOCHROME BD2 SUBUNIT II"/>
    <property type="match status" value="1"/>
</dbReference>
<dbReference type="PANTHER" id="PTHR43141:SF5">
    <property type="entry name" value="CYTOCHROME BD-I UBIQUINOL OXIDASE SUBUNIT 2"/>
    <property type="match status" value="1"/>
</dbReference>
<dbReference type="GO" id="GO:0016682">
    <property type="term" value="F:oxidoreductase activity, acting on diphenols and related substances as donors, oxygen as acceptor"/>
    <property type="evidence" value="ECO:0007669"/>
    <property type="project" value="TreeGrafter"/>
</dbReference>
<keyword evidence="9 12" id="KW-1133">Transmembrane helix</keyword>
<evidence type="ECO:0000256" key="11">
    <source>
        <dbReference type="ARBA" id="ARBA00023136"/>
    </source>
</evidence>
<comment type="similarity">
    <text evidence="2">Belongs to the cytochrome ubiquinol oxidase subunit 2 family.</text>
</comment>
<sequence length="344" mass="38449">MSFLQLLWYFVVGLLFAAFLVLDGADLGIGMATRFLAFNYDERQQLLRTIGPHWDGNEVFLIAAGGSMFASMPMWYASLFSGFYLLLFLVLIALIFRGVSFEFAENAETKKGRNAWMWTNFWGSLFTAFLFGMLFTAMIQPVPIDAQGNIFASFLDVVNPLSLLGGVALTALCLYQGLHYATLRTSGLMRDHAATLCGNLYWAAYPVEVLFAISLYFQTDFFVTHPLATLFFLVVIVATTVWGHIATIRDREWSAYIASTVTLTALVALIFVGLFPNVLIARNPVHTISIVSASATSYTLGVMTVVLCILLPIVIAYFAWSYISQWHRVSLQEVQEDQEDQDGY</sequence>
<evidence type="ECO:0000256" key="10">
    <source>
        <dbReference type="ARBA" id="ARBA00023004"/>
    </source>
</evidence>
<evidence type="ECO:0000313" key="14">
    <source>
        <dbReference type="Proteomes" id="UP001055911"/>
    </source>
</evidence>
<dbReference type="GO" id="GO:0009055">
    <property type="term" value="F:electron transfer activity"/>
    <property type="evidence" value="ECO:0007669"/>
    <property type="project" value="TreeGrafter"/>
</dbReference>
<gene>
    <name evidence="13" type="primary">cydB</name>
    <name evidence="13" type="ORF">M3M40_06580</name>
</gene>
<evidence type="ECO:0000256" key="12">
    <source>
        <dbReference type="SAM" id="Phobius"/>
    </source>
</evidence>
<proteinExistence type="inferred from homology"/>
<organism evidence="13 14">
    <name type="scientific">Fructilactobacillus cliffordii</name>
    <dbReference type="NCBI Taxonomy" id="2940299"/>
    <lineage>
        <taxon>Bacteria</taxon>
        <taxon>Bacillati</taxon>
        <taxon>Bacillota</taxon>
        <taxon>Bacilli</taxon>
        <taxon>Lactobacillales</taxon>
        <taxon>Lactobacillaceae</taxon>
        <taxon>Fructilactobacillus</taxon>
    </lineage>
</organism>
<dbReference type="GO" id="GO:0070069">
    <property type="term" value="C:cytochrome complex"/>
    <property type="evidence" value="ECO:0007669"/>
    <property type="project" value="TreeGrafter"/>
</dbReference>
<evidence type="ECO:0000256" key="9">
    <source>
        <dbReference type="ARBA" id="ARBA00022989"/>
    </source>
</evidence>
<evidence type="ECO:0000256" key="3">
    <source>
        <dbReference type="ARBA" id="ARBA00022448"/>
    </source>
</evidence>
<reference evidence="13" key="1">
    <citation type="submission" date="2022-05" db="EMBL/GenBank/DDBJ databases">
        <authorList>
            <person name="Oliphant S.A."/>
            <person name="Watson-Haigh N.S."/>
            <person name="Sumby K.M."/>
            <person name="Gardner J.M."/>
            <person name="Jiranek V."/>
        </authorList>
    </citation>
    <scope>NUCLEOTIDE SEQUENCE</scope>
    <source>
        <strain evidence="13">KI4_B1</strain>
    </source>
</reference>
<evidence type="ECO:0000256" key="2">
    <source>
        <dbReference type="ARBA" id="ARBA00007543"/>
    </source>
</evidence>
<dbReference type="GO" id="GO:0046872">
    <property type="term" value="F:metal ion binding"/>
    <property type="evidence" value="ECO:0007669"/>
    <property type="project" value="UniProtKB-KW"/>
</dbReference>
<name>A0A9Q9E0E6_9LACO</name>
<feature type="transmembrane region" description="Helical" evidence="12">
    <location>
        <begin position="223"/>
        <end position="243"/>
    </location>
</feature>
<feature type="transmembrane region" description="Helical" evidence="12">
    <location>
        <begin position="115"/>
        <end position="137"/>
    </location>
</feature>
<evidence type="ECO:0000256" key="6">
    <source>
        <dbReference type="ARBA" id="ARBA00022692"/>
    </source>
</evidence>
<dbReference type="GO" id="GO:0019646">
    <property type="term" value="P:aerobic electron transport chain"/>
    <property type="evidence" value="ECO:0007669"/>
    <property type="project" value="TreeGrafter"/>
</dbReference>